<accession>A0A836HCJ2</accession>
<dbReference type="EMBL" id="JAFJZO010000036">
    <property type="protein sequence ID" value="KAG5489989.1"/>
    <property type="molecule type" value="Genomic_DNA"/>
</dbReference>
<keyword evidence="4" id="KW-1185">Reference proteome</keyword>
<dbReference type="Gene3D" id="3.60.10.10">
    <property type="entry name" value="Endonuclease/exonuclease/phosphatase"/>
    <property type="match status" value="2"/>
</dbReference>
<dbReference type="SUPFAM" id="SSF56219">
    <property type="entry name" value="DNase I-like"/>
    <property type="match status" value="2"/>
</dbReference>
<dbReference type="SMART" id="SM00128">
    <property type="entry name" value="IPPc"/>
    <property type="match status" value="1"/>
</dbReference>
<feature type="compositionally biased region" description="Basic and acidic residues" evidence="1">
    <location>
        <begin position="234"/>
        <end position="243"/>
    </location>
</feature>
<dbReference type="RefSeq" id="XP_067752317.1">
    <property type="nucleotide sequence ID" value="XM_067896160.1"/>
</dbReference>
<dbReference type="GO" id="GO:0004439">
    <property type="term" value="F:phosphatidylinositol-4,5-bisphosphate 5-phosphatase activity"/>
    <property type="evidence" value="ECO:0007669"/>
    <property type="project" value="TreeGrafter"/>
</dbReference>
<feature type="region of interest" description="Disordered" evidence="1">
    <location>
        <begin position="137"/>
        <end position="191"/>
    </location>
</feature>
<organism evidence="3 4">
    <name type="scientific">Porcisia hertigi</name>
    <dbReference type="NCBI Taxonomy" id="2761500"/>
    <lineage>
        <taxon>Eukaryota</taxon>
        <taxon>Discoba</taxon>
        <taxon>Euglenozoa</taxon>
        <taxon>Kinetoplastea</taxon>
        <taxon>Metakinetoplastina</taxon>
        <taxon>Trypanosomatida</taxon>
        <taxon>Trypanosomatidae</taxon>
        <taxon>Leishmaniinae</taxon>
        <taxon>Porcisia</taxon>
    </lineage>
</organism>
<dbReference type="PANTHER" id="PTHR11200:SF275">
    <property type="entry name" value="LD06095P"/>
    <property type="match status" value="1"/>
</dbReference>
<feature type="compositionally biased region" description="Basic and acidic residues" evidence="1">
    <location>
        <begin position="166"/>
        <end position="181"/>
    </location>
</feature>
<gene>
    <name evidence="3" type="ORF">JKF63_00108</name>
</gene>
<feature type="compositionally biased region" description="Polar residues" evidence="1">
    <location>
        <begin position="93"/>
        <end position="102"/>
    </location>
</feature>
<feature type="region of interest" description="Disordered" evidence="1">
    <location>
        <begin position="571"/>
        <end position="618"/>
    </location>
</feature>
<feature type="compositionally biased region" description="Acidic residues" evidence="1">
    <location>
        <begin position="747"/>
        <end position="770"/>
    </location>
</feature>
<evidence type="ECO:0000313" key="4">
    <source>
        <dbReference type="Proteomes" id="UP000674318"/>
    </source>
</evidence>
<protein>
    <recommendedName>
        <fullName evidence="2">Inositol polyphosphate-related phosphatase domain-containing protein</fullName>
    </recommendedName>
</protein>
<evidence type="ECO:0000256" key="1">
    <source>
        <dbReference type="SAM" id="MobiDB-lite"/>
    </source>
</evidence>
<evidence type="ECO:0000259" key="2">
    <source>
        <dbReference type="SMART" id="SM00128"/>
    </source>
</evidence>
<dbReference type="PANTHER" id="PTHR11200">
    <property type="entry name" value="INOSITOL 5-PHOSPHATASE"/>
    <property type="match status" value="1"/>
</dbReference>
<dbReference type="KEGG" id="phet:94286237"/>
<feature type="region of interest" description="Disordered" evidence="1">
    <location>
        <begin position="228"/>
        <end position="261"/>
    </location>
</feature>
<feature type="region of interest" description="Disordered" evidence="1">
    <location>
        <begin position="80"/>
        <end position="111"/>
    </location>
</feature>
<feature type="region of interest" description="Disordered" evidence="1">
    <location>
        <begin position="745"/>
        <end position="770"/>
    </location>
</feature>
<dbReference type="OrthoDB" id="62798at2759"/>
<sequence length="935" mass="102159">MEEYDDSRAVGLTASMKSRFPPLPPLPTDQTSGTRVTIAPLGPRSAVVRPKAFPGLAVRKAGSSSNLEVPLENPNLPVLSDSGSAPPIPRTPLVSSPVCTSTGKDEAGGVLSRGLDDLAPLSSPPALSRPIALDRSFRDPVLSPPQPSAGTGTRQRVGLAGWRLQRNGDRDRDRHLEKEGEGDGAVPLSSLGVSIPPRLKGCLNDEADQLRMPTASASLAASLLVPNTRAAPSHSEKTAEDLTRPQSPHRLGTLPSSFSRDSVPAAAAERIGDDPVNAAQQAVGALTDRGALSDDAIPNGLLGSASVDTPGQLTVEAYSPASADSQHHRDMGAMAERSDVIPSLDDTNYAVRETFSIPRFCPDDLLSGHEKMWVPGKPLRIAYITWNMASKGPRTSEVSAYCIHPNAHLVVVGTQENGPYVVSNKLQRRWTKTVSQACLGGQYDLVGKHHMWAVQMLVFARRRDVASYVSRVHASHVKTGLLNGLGGNKGGVAVGLALSLQVKEVECSKSEATTRTATNRKLSASSDSEVITTRMTSIDVATNAYRYVGRSLAARPPGDDTELTQPTHLSAGDVALSSLNPEKSRTPNDLDDEDVDIEPKRDTLGDSSAGHLDEEDDTTTEIVDDITSSDRMLSRNSFLDCLAQRSGARHFAQQHPCFRCQRGQHVETDVVNNNDRNFDKGTRSSDTPNYMTLLFITAHLAAHQGAVTNRNKDYKKIVCGLHVGRRGPYHKFFKLLLRRKQVVAGGDEQEASEEDDRTHDWEDDSSEEDVEPLRLPAVSAVQHSRKIRRDVTEEFDVTLFGGDLNYRINGTRKAIEYVIKHHRNIRSILINNDQLSLERARRRAFEGFQEGNLRFRPTYKYEVSAGGGVTLDEYNFSHKKNRMPAYCDRILYKKKMRSVAGRIAIRLYTDVPNVRSSDHRPVVALFDVDTRACTS</sequence>
<dbReference type="Pfam" id="PF22669">
    <property type="entry name" value="Exo_endo_phos2"/>
    <property type="match status" value="2"/>
</dbReference>
<dbReference type="InterPro" id="IPR036691">
    <property type="entry name" value="Endo/exonu/phosph_ase_sf"/>
</dbReference>
<feature type="domain" description="Inositol polyphosphate-related phosphatase" evidence="2">
    <location>
        <begin position="565"/>
        <end position="934"/>
    </location>
</feature>
<comment type="caution">
    <text evidence="3">The sequence shown here is derived from an EMBL/GenBank/DDBJ whole genome shotgun (WGS) entry which is preliminary data.</text>
</comment>
<name>A0A836HCJ2_9TRYP</name>
<dbReference type="InterPro" id="IPR000300">
    <property type="entry name" value="IPPc"/>
</dbReference>
<proteinExistence type="predicted"/>
<dbReference type="AlphaFoldDB" id="A0A836HCJ2"/>
<dbReference type="Proteomes" id="UP000674318">
    <property type="component" value="Unassembled WGS sequence"/>
</dbReference>
<dbReference type="InterPro" id="IPR046985">
    <property type="entry name" value="IP5"/>
</dbReference>
<dbReference type="GO" id="GO:0046856">
    <property type="term" value="P:phosphatidylinositol dephosphorylation"/>
    <property type="evidence" value="ECO:0007669"/>
    <property type="project" value="InterPro"/>
</dbReference>
<dbReference type="GeneID" id="94286237"/>
<reference evidence="3 4" key="1">
    <citation type="submission" date="2021-02" db="EMBL/GenBank/DDBJ databases">
        <title>Porcisia hertigi Genome sequencing and assembly.</title>
        <authorList>
            <person name="Almutairi H."/>
            <person name="Gatherer D."/>
        </authorList>
    </citation>
    <scope>NUCLEOTIDE SEQUENCE [LARGE SCALE GENOMIC DNA]</scope>
    <source>
        <strain evidence="3 4">C119</strain>
    </source>
</reference>
<evidence type="ECO:0000313" key="3">
    <source>
        <dbReference type="EMBL" id="KAG5489989.1"/>
    </source>
</evidence>
<feature type="region of interest" description="Disordered" evidence="1">
    <location>
        <begin position="1"/>
        <end position="41"/>
    </location>
</feature>